<reference evidence="2 3" key="1">
    <citation type="submission" date="2019-02" db="EMBL/GenBank/DDBJ databases">
        <title>Genome sequencing of the rare red list fungi Bondarzewia mesenterica.</title>
        <authorList>
            <person name="Buettner E."/>
            <person name="Kellner H."/>
        </authorList>
    </citation>
    <scope>NUCLEOTIDE SEQUENCE [LARGE SCALE GENOMIC DNA]</scope>
    <source>
        <strain evidence="2 3">DSM 108281</strain>
    </source>
</reference>
<sequence length="217" mass="24210">MPSQIIDMPQAHQSPLRPRAPLKSIFDDHGLKGRFDMDEDMDEGYVLSAYGELSVSESFFVSTASTLTDFNLGSGRHRIRMRRPPMPRKSYSRTSMSSLEDDSTMSSEPENLTSLSPDGARTNFQALFDSLRGRDVERRPMLHLQTSGDPSWKPVKGFATAPSTGESPPSSPLRSPSPSPASNIPRARVVEQIPFRASGRLLKRSPIPTWQEDYFSH</sequence>
<organism evidence="2 3">
    <name type="scientific">Bondarzewia mesenterica</name>
    <dbReference type="NCBI Taxonomy" id="1095465"/>
    <lineage>
        <taxon>Eukaryota</taxon>
        <taxon>Fungi</taxon>
        <taxon>Dikarya</taxon>
        <taxon>Basidiomycota</taxon>
        <taxon>Agaricomycotina</taxon>
        <taxon>Agaricomycetes</taxon>
        <taxon>Russulales</taxon>
        <taxon>Bondarzewiaceae</taxon>
        <taxon>Bondarzewia</taxon>
    </lineage>
</organism>
<feature type="compositionally biased region" description="Pro residues" evidence="1">
    <location>
        <begin position="169"/>
        <end position="179"/>
    </location>
</feature>
<keyword evidence="3" id="KW-1185">Reference proteome</keyword>
<dbReference type="EMBL" id="SGPL01000232">
    <property type="protein sequence ID" value="THH15052.1"/>
    <property type="molecule type" value="Genomic_DNA"/>
</dbReference>
<evidence type="ECO:0000256" key="1">
    <source>
        <dbReference type="SAM" id="MobiDB-lite"/>
    </source>
</evidence>
<evidence type="ECO:0000313" key="2">
    <source>
        <dbReference type="EMBL" id="THH15052.1"/>
    </source>
</evidence>
<feature type="region of interest" description="Disordered" evidence="1">
    <location>
        <begin position="143"/>
        <end position="188"/>
    </location>
</feature>
<gene>
    <name evidence="2" type="ORF">EW146_g5363</name>
</gene>
<dbReference type="Proteomes" id="UP000310158">
    <property type="component" value="Unassembled WGS sequence"/>
</dbReference>
<evidence type="ECO:0000313" key="3">
    <source>
        <dbReference type="Proteomes" id="UP000310158"/>
    </source>
</evidence>
<name>A0A4S4LRP4_9AGAM</name>
<accession>A0A4S4LRP4</accession>
<proteinExistence type="predicted"/>
<comment type="caution">
    <text evidence="2">The sequence shown here is derived from an EMBL/GenBank/DDBJ whole genome shotgun (WGS) entry which is preliminary data.</text>
</comment>
<feature type="compositionally biased region" description="Polar residues" evidence="1">
    <location>
        <begin position="92"/>
        <end position="116"/>
    </location>
</feature>
<feature type="region of interest" description="Disordered" evidence="1">
    <location>
        <begin position="78"/>
        <end position="120"/>
    </location>
</feature>
<protein>
    <submittedName>
        <fullName evidence="2">Uncharacterized protein</fullName>
    </submittedName>
</protein>
<dbReference type="AlphaFoldDB" id="A0A4S4LRP4"/>
<feature type="region of interest" description="Disordered" evidence="1">
    <location>
        <begin position="1"/>
        <end position="21"/>
    </location>
</feature>